<feature type="coiled-coil region" evidence="1">
    <location>
        <begin position="5"/>
        <end position="32"/>
    </location>
</feature>
<keyword evidence="1" id="KW-0175">Coiled coil</keyword>
<organism evidence="2 3">
    <name type="scientific">Paraclostridium bifermentans</name>
    <name type="common">Clostridium bifermentans</name>
    <dbReference type="NCBI Taxonomy" id="1490"/>
    <lineage>
        <taxon>Bacteria</taxon>
        <taxon>Bacillati</taxon>
        <taxon>Bacillota</taxon>
        <taxon>Clostridia</taxon>
        <taxon>Peptostreptococcales</taxon>
        <taxon>Peptostreptococcaceae</taxon>
        <taxon>Paraclostridium</taxon>
    </lineage>
</organism>
<protein>
    <submittedName>
        <fullName evidence="2">Uncharacterized protein</fullName>
    </submittedName>
</protein>
<proteinExistence type="predicted"/>
<dbReference type="RefSeq" id="WP_150886266.1">
    <property type="nucleotide sequence ID" value="NZ_CP032452.1"/>
</dbReference>
<evidence type="ECO:0000313" key="3">
    <source>
        <dbReference type="Proteomes" id="UP000326961"/>
    </source>
</evidence>
<evidence type="ECO:0000313" key="2">
    <source>
        <dbReference type="EMBL" id="QEZ68490.1"/>
    </source>
</evidence>
<dbReference type="EMBL" id="CP032452">
    <property type="protein sequence ID" value="QEZ68490.1"/>
    <property type="molecule type" value="Genomic_DNA"/>
</dbReference>
<name>A0A5P3XDE2_PARBF</name>
<accession>A0A5P3XDE2</accession>
<dbReference type="Proteomes" id="UP000326961">
    <property type="component" value="Chromosome"/>
</dbReference>
<dbReference type="AlphaFoldDB" id="A0A5P3XDE2"/>
<evidence type="ECO:0000256" key="1">
    <source>
        <dbReference type="SAM" id="Coils"/>
    </source>
</evidence>
<reference evidence="2 3" key="1">
    <citation type="submission" date="2018-09" db="EMBL/GenBank/DDBJ databases">
        <title>A clostridial neurotoxin that targets Anopheles mosquitoes.</title>
        <authorList>
            <person name="Contreras E."/>
            <person name="Masuyer G."/>
            <person name="Qureshi N."/>
            <person name="Chawla S."/>
            <person name="Lim H.L."/>
            <person name="Chen J."/>
            <person name="Stenmark P."/>
            <person name="Gill S."/>
        </authorList>
    </citation>
    <scope>NUCLEOTIDE SEQUENCE [LARGE SCALE GENOMIC DNA]</scope>
    <source>
        <strain evidence="2 3">Cbm</strain>
    </source>
</reference>
<gene>
    <name evidence="2" type="ORF">D4A35_05870</name>
</gene>
<sequence>MEKLIIELFERIKKLEDRVGELEAQYELRNSDSNIKEKRKKEKITRKVSRNFVIQKLQEENKGLHAQKGNKSMQTDILIDMKKKSLKVKYLHSKSYNENFAAGWNTLDVEDIKNKKYDVYIFCIVFNEEFKTFIFSNEDMLNIISNKQIDASGNYHFYIHIKEDGRKLECRDQEIDIEKNYEDWTLISRIIDEL</sequence>